<name>A0A8J7LYH6_9FLAO</name>
<comment type="caution">
    <text evidence="1">The sequence shown here is derived from an EMBL/GenBank/DDBJ whole genome shotgun (WGS) entry which is preliminary data.</text>
</comment>
<dbReference type="PANTHER" id="PTHR43019:SF23">
    <property type="entry name" value="PROTEASE DO-LIKE 5, CHLOROPLASTIC"/>
    <property type="match status" value="1"/>
</dbReference>
<dbReference type="InterPro" id="IPR001940">
    <property type="entry name" value="Peptidase_S1C"/>
</dbReference>
<sequence length="303" mass="33780">MVYKLMLLFIGLIFLSNCNNKEGKTTKNDSVLAVNNETIIESTPIRSTTFIDNVTKKVEDLITKNKYTPFLTLQQQKLDKIEENSKIIVDTSRPNKMTGNQLYYFLKERTMYIGSSYLCERCPNIHLMNASGYVINEEGVIATNYHVIEVKDDVDVSGIFATDYEGNVYPVTQILAASQANDLAILKIDTKGKKVKHIPFAKTELVGEDIFMMGHPYNNLFFMSRGIISRKYISERDDETKVAVTCEFGQGASGGPIVNTNGQLVAMVSGVHPHNASGNEGPTLMVTREAIPVSVLKNYVTIQ</sequence>
<accession>A0A8J7LYH6</accession>
<dbReference type="Pfam" id="PF13365">
    <property type="entry name" value="Trypsin_2"/>
    <property type="match status" value="1"/>
</dbReference>
<evidence type="ECO:0000313" key="1">
    <source>
        <dbReference type="EMBL" id="MBJ6368381.1"/>
    </source>
</evidence>
<dbReference type="EMBL" id="JAELVQ010000011">
    <property type="protein sequence ID" value="MBJ6368381.1"/>
    <property type="molecule type" value="Genomic_DNA"/>
</dbReference>
<dbReference type="InterPro" id="IPR009003">
    <property type="entry name" value="Peptidase_S1_PA"/>
</dbReference>
<protein>
    <submittedName>
        <fullName evidence="1">Trypsin-like peptidase domain-containing protein</fullName>
    </submittedName>
</protein>
<dbReference type="PRINTS" id="PR00834">
    <property type="entry name" value="PROTEASES2C"/>
</dbReference>
<organism evidence="1 2">
    <name type="scientific">Snuella sedimenti</name>
    <dbReference type="NCBI Taxonomy" id="2798802"/>
    <lineage>
        <taxon>Bacteria</taxon>
        <taxon>Pseudomonadati</taxon>
        <taxon>Bacteroidota</taxon>
        <taxon>Flavobacteriia</taxon>
        <taxon>Flavobacteriales</taxon>
        <taxon>Flavobacteriaceae</taxon>
        <taxon>Snuella</taxon>
    </lineage>
</organism>
<keyword evidence="2" id="KW-1185">Reference proteome</keyword>
<reference evidence="1" key="1">
    <citation type="submission" date="2020-12" db="EMBL/GenBank/DDBJ databases">
        <title>Snuella sp. nov., isolated from sediment in Incheon.</title>
        <authorList>
            <person name="Kim W."/>
        </authorList>
    </citation>
    <scope>NUCLEOTIDE SEQUENCE</scope>
    <source>
        <strain evidence="1">CAU 1569</strain>
    </source>
</reference>
<dbReference type="InterPro" id="IPR043504">
    <property type="entry name" value="Peptidase_S1_PA_chymotrypsin"/>
</dbReference>
<dbReference type="SUPFAM" id="SSF50494">
    <property type="entry name" value="Trypsin-like serine proteases"/>
    <property type="match status" value="1"/>
</dbReference>
<dbReference type="RefSeq" id="WP_199115144.1">
    <property type="nucleotide sequence ID" value="NZ_JAELVQ010000011.1"/>
</dbReference>
<proteinExistence type="predicted"/>
<dbReference type="GO" id="GO:0006508">
    <property type="term" value="P:proteolysis"/>
    <property type="evidence" value="ECO:0007669"/>
    <property type="project" value="InterPro"/>
</dbReference>
<dbReference type="GO" id="GO:0004252">
    <property type="term" value="F:serine-type endopeptidase activity"/>
    <property type="evidence" value="ECO:0007669"/>
    <property type="project" value="InterPro"/>
</dbReference>
<dbReference type="Proteomes" id="UP000610931">
    <property type="component" value="Unassembled WGS sequence"/>
</dbReference>
<dbReference type="AlphaFoldDB" id="A0A8J7LYH6"/>
<dbReference type="Gene3D" id="2.40.10.10">
    <property type="entry name" value="Trypsin-like serine proteases"/>
    <property type="match status" value="2"/>
</dbReference>
<evidence type="ECO:0000313" key="2">
    <source>
        <dbReference type="Proteomes" id="UP000610931"/>
    </source>
</evidence>
<gene>
    <name evidence="1" type="ORF">JF259_09815</name>
</gene>
<dbReference type="PANTHER" id="PTHR43019">
    <property type="entry name" value="SERINE ENDOPROTEASE DEGS"/>
    <property type="match status" value="1"/>
</dbReference>